<sequence length="369" mass="39860">MPQYDGSSDVPSQARITSMTPAKAAYAGPTFHASPAASTLPIPSRFFSKSMPSDQPASSLQNRLEADSENQSPRPCTAASEHESESDGLKVPPREESPLDFFFNAQKAERSGNRSSPLAGGVRPNGLQQPASVQRFRAPPPRGTPNPSKNMFMMELDGSGEGNDMLPDISSPVPFKDRMQAVRSNSSSGHIPGQHNDFEAERLAKTLELKKLLSVESDSQQDDQHQQSDRHYGQHDSGSPFSSSQALHSGPHPAYHEGRHVMPPQYHNQVGGNTGLPRSPSCSSPSRDPYGGLQSQYPAELPGSTAYTGQGHQHQHQHATPPRGPPIQQSDGHQGSKNGASGFHNQISSVRQMEDSLRKILKLDDIGGK</sequence>
<reference evidence="2 3" key="1">
    <citation type="submission" date="2019-06" db="EMBL/GenBank/DDBJ databases">
        <title>A chromosomal-level reference genome of Carpinus fangiana (Coryloideae, Betulaceae).</title>
        <authorList>
            <person name="Yang X."/>
            <person name="Wang Z."/>
            <person name="Zhang L."/>
            <person name="Hao G."/>
            <person name="Liu J."/>
            <person name="Yang Y."/>
        </authorList>
    </citation>
    <scope>NUCLEOTIDE SEQUENCE [LARGE SCALE GENOMIC DNA]</scope>
    <source>
        <strain evidence="2">Cfa_2016G</strain>
        <tissue evidence="2">Leaf</tissue>
    </source>
</reference>
<accession>A0A5N6KVN7</accession>
<keyword evidence="3" id="KW-1185">Reference proteome</keyword>
<feature type="compositionally biased region" description="Polar residues" evidence="1">
    <location>
        <begin position="327"/>
        <end position="351"/>
    </location>
</feature>
<name>A0A5N6KVN7_9ROSI</name>
<proteinExistence type="predicted"/>
<evidence type="ECO:0000256" key="1">
    <source>
        <dbReference type="SAM" id="MobiDB-lite"/>
    </source>
</evidence>
<feature type="region of interest" description="Disordered" evidence="1">
    <location>
        <begin position="32"/>
        <end position="202"/>
    </location>
</feature>
<comment type="caution">
    <text evidence="2">The sequence shown here is derived from an EMBL/GenBank/DDBJ whole genome shotgun (WGS) entry which is preliminary data.</text>
</comment>
<evidence type="ECO:0000313" key="2">
    <source>
        <dbReference type="EMBL" id="KAB8349585.1"/>
    </source>
</evidence>
<protein>
    <submittedName>
        <fullName evidence="2">Uncharacterized protein</fullName>
    </submittedName>
</protein>
<feature type="region of interest" description="Disordered" evidence="1">
    <location>
        <begin position="214"/>
        <end position="351"/>
    </location>
</feature>
<organism evidence="2 3">
    <name type="scientific">Carpinus fangiana</name>
    <dbReference type="NCBI Taxonomy" id="176857"/>
    <lineage>
        <taxon>Eukaryota</taxon>
        <taxon>Viridiplantae</taxon>
        <taxon>Streptophyta</taxon>
        <taxon>Embryophyta</taxon>
        <taxon>Tracheophyta</taxon>
        <taxon>Spermatophyta</taxon>
        <taxon>Magnoliopsida</taxon>
        <taxon>eudicotyledons</taxon>
        <taxon>Gunneridae</taxon>
        <taxon>Pentapetalae</taxon>
        <taxon>rosids</taxon>
        <taxon>fabids</taxon>
        <taxon>Fagales</taxon>
        <taxon>Betulaceae</taxon>
        <taxon>Carpinus</taxon>
    </lineage>
</organism>
<feature type="compositionally biased region" description="Polar residues" evidence="1">
    <location>
        <begin position="50"/>
        <end position="62"/>
    </location>
</feature>
<dbReference type="OrthoDB" id="2142961at2759"/>
<feature type="compositionally biased region" description="Basic and acidic residues" evidence="1">
    <location>
        <begin position="222"/>
        <end position="234"/>
    </location>
</feature>
<dbReference type="EMBL" id="VIBQ01000014">
    <property type="protein sequence ID" value="KAB8349585.1"/>
    <property type="molecule type" value="Genomic_DNA"/>
</dbReference>
<dbReference type="Pfam" id="PF15365">
    <property type="entry name" value="PNRC"/>
    <property type="match status" value="1"/>
</dbReference>
<dbReference type="Proteomes" id="UP000327013">
    <property type="component" value="Unassembled WGS sequence"/>
</dbReference>
<dbReference type="GO" id="GO:0016071">
    <property type="term" value="P:mRNA metabolic process"/>
    <property type="evidence" value="ECO:0007669"/>
    <property type="project" value="UniProtKB-ARBA"/>
</dbReference>
<feature type="compositionally biased region" description="Basic and acidic residues" evidence="1">
    <location>
        <begin position="80"/>
        <end position="97"/>
    </location>
</feature>
<feature type="compositionally biased region" description="Polar residues" evidence="1">
    <location>
        <begin position="236"/>
        <end position="247"/>
    </location>
</feature>
<dbReference type="InterPro" id="IPR028322">
    <property type="entry name" value="PNRC-like_rgn"/>
</dbReference>
<evidence type="ECO:0000313" key="3">
    <source>
        <dbReference type="Proteomes" id="UP000327013"/>
    </source>
</evidence>
<gene>
    <name evidence="2" type="ORF">FH972_023609</name>
</gene>
<dbReference type="AlphaFoldDB" id="A0A5N6KVN7"/>
<feature type="compositionally biased region" description="Low complexity" evidence="1">
    <location>
        <begin position="277"/>
        <end position="289"/>
    </location>
</feature>